<keyword evidence="4" id="KW-0808">Transferase</keyword>
<keyword evidence="7" id="KW-0479">Metal-binding</keyword>
<dbReference type="Pfam" id="PF01807">
    <property type="entry name" value="Zn_ribbon_DnaG"/>
    <property type="match status" value="1"/>
</dbReference>
<keyword evidence="12" id="KW-0804">Transcription</keyword>
<dbReference type="SMART" id="SM00400">
    <property type="entry name" value="ZnF_CHCC"/>
    <property type="match status" value="1"/>
</dbReference>
<dbReference type="CDD" id="cd03364">
    <property type="entry name" value="TOPRIM_DnaG_primases"/>
    <property type="match status" value="1"/>
</dbReference>
<dbReference type="InterPro" id="IPR013264">
    <property type="entry name" value="DNAG_N"/>
</dbReference>
<keyword evidence="5" id="KW-0548">Nucleotidyltransferase</keyword>
<keyword evidence="10" id="KW-0460">Magnesium</keyword>
<dbReference type="InterPro" id="IPR034151">
    <property type="entry name" value="TOPRIM_DnaG_bac"/>
</dbReference>
<keyword evidence="8" id="KW-0863">Zinc-finger</keyword>
<dbReference type="PANTHER" id="PTHR30313:SF2">
    <property type="entry name" value="DNA PRIMASE"/>
    <property type="match status" value="1"/>
</dbReference>
<reference evidence="14" key="1">
    <citation type="journal article" date="2022" name="Proc. Natl. Acad. Sci. U.S.A.">
        <title>Life cycle and functional genomics of the unicellular red alga Galdieria for elucidating algal and plant evolution and industrial use.</title>
        <authorList>
            <person name="Hirooka S."/>
            <person name="Itabashi T."/>
            <person name="Ichinose T.M."/>
            <person name="Onuma R."/>
            <person name="Fujiwara T."/>
            <person name="Yamashita S."/>
            <person name="Jong L.W."/>
            <person name="Tomita R."/>
            <person name="Iwane A.H."/>
            <person name="Miyagishima S.Y."/>
        </authorList>
    </citation>
    <scope>NUCLEOTIDE SEQUENCE</scope>
    <source>
        <strain evidence="14">NBRC 102759</strain>
    </source>
</reference>
<protein>
    <recommendedName>
        <fullName evidence="13">Toprim domain-containing protein</fullName>
    </recommendedName>
</protein>
<evidence type="ECO:0000256" key="4">
    <source>
        <dbReference type="ARBA" id="ARBA00022679"/>
    </source>
</evidence>
<name>A0A9C7UQH1_9RHOD</name>
<dbReference type="FunFam" id="3.90.580.10:FF:000001">
    <property type="entry name" value="DNA primase"/>
    <property type="match status" value="1"/>
</dbReference>
<evidence type="ECO:0000256" key="2">
    <source>
        <dbReference type="ARBA" id="ARBA00022478"/>
    </source>
</evidence>
<evidence type="ECO:0000256" key="7">
    <source>
        <dbReference type="ARBA" id="ARBA00022723"/>
    </source>
</evidence>
<dbReference type="PANTHER" id="PTHR30313">
    <property type="entry name" value="DNA PRIMASE"/>
    <property type="match status" value="1"/>
</dbReference>
<evidence type="ECO:0000256" key="6">
    <source>
        <dbReference type="ARBA" id="ARBA00022705"/>
    </source>
</evidence>
<gene>
    <name evidence="14" type="ORF">GpartN1_g3303.t1</name>
</gene>
<sequence>MYLLNFQSVDSHIILEKRPLLLAEKSFYTNSVKKTLLKIYEYSRKWNSVIHIPKRRLPLLSKEATFEVFCIDQETIQTIKDKWDFVKLASSVVKLKPSGHNFIGSCPFHDDENPSFSINNEKKIFHCFACGASGDIISFVMRLENLSFTEAVKKLQNVAVNDGSVEQEDDRKVVEQRKQSKNTFAIPKRKRNSALRKIKDALSTSADFYHQYLRRDTERALEARMYLVERGFSESLVDQFQVGYAPLGSSELVSYLLSKGFSTDVILESGLGVASKYGTGLFDTFRDRIIVPLRDHEGQVIAFGGRVFPYKGNEDGQKPTFGPKYLNSSETRVFKKSEVLFGAECIFRREEKPEHVVIVEGYFDVLTMHQAGIWYATASLGTALSLRQIEIAAKLSRTKKVVLNFDNDIAGHTAACRAADHLLEVASRRGIELFIALLPEGVKDADEFIRLYSAADYIQRVLKNAIPLVEWRAKITLQDYDGSIESRTRCIEMLGNIFSKIGTASYRSRLAHYFAERLTEHVQDSNFVVSTEDQILRIVRKLRSRGPSVKQDKSKNMFRTDTVENSQILDPLSSSYDDCSNIRFVEEFFLRIMIHFASVRQRCTEVVYKGLFRFTDASLWELWKWLARNGSETYSQLNAEKLSIALEAEEAELYQRHAHLFSVDEQLLLEMMDPEEAIESSVVYMERLEREDRCRRLLSRWKEVGDEMNGTTSNRKSRLELCRSEQETIMEAVKVEREALKELKDKRRNWVQQILNHTTTTCSGH</sequence>
<feature type="domain" description="Toprim" evidence="13">
    <location>
        <begin position="354"/>
        <end position="437"/>
    </location>
</feature>
<keyword evidence="6" id="KW-0235">DNA replication</keyword>
<dbReference type="Pfam" id="PF08275">
    <property type="entry name" value="DNAG_N"/>
    <property type="match status" value="1"/>
</dbReference>
<evidence type="ECO:0000256" key="1">
    <source>
        <dbReference type="ARBA" id="ARBA00001947"/>
    </source>
</evidence>
<evidence type="ECO:0000256" key="3">
    <source>
        <dbReference type="ARBA" id="ARBA00022515"/>
    </source>
</evidence>
<dbReference type="InterPro" id="IPR006171">
    <property type="entry name" value="TOPRIM_dom"/>
</dbReference>
<evidence type="ECO:0000256" key="5">
    <source>
        <dbReference type="ARBA" id="ARBA00022695"/>
    </source>
</evidence>
<organism evidence="14 15">
    <name type="scientific">Galdieria partita</name>
    <dbReference type="NCBI Taxonomy" id="83374"/>
    <lineage>
        <taxon>Eukaryota</taxon>
        <taxon>Rhodophyta</taxon>
        <taxon>Bangiophyceae</taxon>
        <taxon>Galdieriales</taxon>
        <taxon>Galdieriaceae</taxon>
        <taxon>Galdieria</taxon>
    </lineage>
</organism>
<dbReference type="GO" id="GO:0005737">
    <property type="term" value="C:cytoplasm"/>
    <property type="evidence" value="ECO:0007669"/>
    <property type="project" value="TreeGrafter"/>
</dbReference>
<dbReference type="Gene3D" id="3.90.580.10">
    <property type="entry name" value="Zinc finger, CHC2-type domain"/>
    <property type="match status" value="1"/>
</dbReference>
<reference evidence="14" key="2">
    <citation type="submission" date="2022-01" db="EMBL/GenBank/DDBJ databases">
        <authorList>
            <person name="Hirooka S."/>
            <person name="Miyagishima S.Y."/>
        </authorList>
    </citation>
    <scope>NUCLEOTIDE SEQUENCE</scope>
    <source>
        <strain evidence="14">NBRC 102759</strain>
    </source>
</reference>
<dbReference type="PROSITE" id="PS50880">
    <property type="entry name" value="TOPRIM"/>
    <property type="match status" value="1"/>
</dbReference>
<evidence type="ECO:0000256" key="10">
    <source>
        <dbReference type="ARBA" id="ARBA00022842"/>
    </source>
</evidence>
<dbReference type="InterPro" id="IPR002694">
    <property type="entry name" value="Znf_CHC2"/>
</dbReference>
<dbReference type="GO" id="GO:0008270">
    <property type="term" value="F:zinc ion binding"/>
    <property type="evidence" value="ECO:0007669"/>
    <property type="project" value="UniProtKB-KW"/>
</dbReference>
<evidence type="ECO:0000313" key="15">
    <source>
        <dbReference type="Proteomes" id="UP001061958"/>
    </source>
</evidence>
<evidence type="ECO:0000259" key="13">
    <source>
        <dbReference type="PROSITE" id="PS50880"/>
    </source>
</evidence>
<dbReference type="InterPro" id="IPR030846">
    <property type="entry name" value="DnaG_bac"/>
</dbReference>
<keyword evidence="11" id="KW-0238">DNA-binding</keyword>
<dbReference type="GO" id="GO:0003899">
    <property type="term" value="F:DNA-directed RNA polymerase activity"/>
    <property type="evidence" value="ECO:0007669"/>
    <property type="project" value="InterPro"/>
</dbReference>
<comment type="caution">
    <text evidence="14">The sequence shown here is derived from an EMBL/GenBank/DDBJ whole genome shotgun (WGS) entry which is preliminary data.</text>
</comment>
<dbReference type="OrthoDB" id="10047023at2759"/>
<dbReference type="InterPro" id="IPR036977">
    <property type="entry name" value="DNA_primase_Znf_CHC2"/>
</dbReference>
<accession>A0A9C7UQH1</accession>
<dbReference type="Gene3D" id="3.40.1360.10">
    <property type="match status" value="1"/>
</dbReference>
<keyword evidence="15" id="KW-1185">Reference proteome</keyword>
<comment type="cofactor">
    <cofactor evidence="1">
        <name>Zn(2+)</name>
        <dbReference type="ChEBI" id="CHEBI:29105"/>
    </cofactor>
</comment>
<dbReference type="InterPro" id="IPR050219">
    <property type="entry name" value="DnaG_primase"/>
</dbReference>
<dbReference type="Gene3D" id="3.90.980.10">
    <property type="entry name" value="DNA primase, catalytic core, N-terminal domain"/>
    <property type="match status" value="1"/>
</dbReference>
<dbReference type="SUPFAM" id="SSF57783">
    <property type="entry name" value="Zinc beta-ribbon"/>
    <property type="match status" value="1"/>
</dbReference>
<dbReference type="SMART" id="SM00493">
    <property type="entry name" value="TOPRIM"/>
    <property type="match status" value="1"/>
</dbReference>
<evidence type="ECO:0000256" key="9">
    <source>
        <dbReference type="ARBA" id="ARBA00022833"/>
    </source>
</evidence>
<keyword evidence="3" id="KW-0639">Primosome</keyword>
<keyword evidence="2" id="KW-0240">DNA-directed RNA polymerase</keyword>
<dbReference type="GO" id="GO:0000428">
    <property type="term" value="C:DNA-directed RNA polymerase complex"/>
    <property type="evidence" value="ECO:0007669"/>
    <property type="project" value="UniProtKB-KW"/>
</dbReference>
<dbReference type="InterPro" id="IPR006295">
    <property type="entry name" value="DNA_primase_DnaG"/>
</dbReference>
<dbReference type="HAMAP" id="MF_00974">
    <property type="entry name" value="DNA_primase_DnaG"/>
    <property type="match status" value="1"/>
</dbReference>
<dbReference type="GO" id="GO:0006269">
    <property type="term" value="P:DNA replication, synthesis of primer"/>
    <property type="evidence" value="ECO:0007669"/>
    <property type="project" value="UniProtKB-KW"/>
</dbReference>
<dbReference type="NCBIfam" id="TIGR01391">
    <property type="entry name" value="dnaG"/>
    <property type="match status" value="1"/>
</dbReference>
<dbReference type="GO" id="GO:0003677">
    <property type="term" value="F:DNA binding"/>
    <property type="evidence" value="ECO:0007669"/>
    <property type="project" value="UniProtKB-KW"/>
</dbReference>
<proteinExistence type="inferred from homology"/>
<dbReference type="SUPFAM" id="SSF56731">
    <property type="entry name" value="DNA primase core"/>
    <property type="match status" value="1"/>
</dbReference>
<keyword evidence="9" id="KW-0862">Zinc</keyword>
<dbReference type="AlphaFoldDB" id="A0A9C7UQH1"/>
<evidence type="ECO:0000256" key="12">
    <source>
        <dbReference type="ARBA" id="ARBA00023163"/>
    </source>
</evidence>
<dbReference type="InterPro" id="IPR037068">
    <property type="entry name" value="DNA_primase_core_N_sf"/>
</dbReference>
<evidence type="ECO:0000256" key="11">
    <source>
        <dbReference type="ARBA" id="ARBA00023125"/>
    </source>
</evidence>
<dbReference type="Proteomes" id="UP001061958">
    <property type="component" value="Unassembled WGS sequence"/>
</dbReference>
<evidence type="ECO:0000313" key="14">
    <source>
        <dbReference type="EMBL" id="GJQ11512.1"/>
    </source>
</evidence>
<dbReference type="Pfam" id="PF13155">
    <property type="entry name" value="Toprim_2"/>
    <property type="match status" value="1"/>
</dbReference>
<evidence type="ECO:0000256" key="8">
    <source>
        <dbReference type="ARBA" id="ARBA00022771"/>
    </source>
</evidence>
<dbReference type="EMBL" id="BQMJ01000024">
    <property type="protein sequence ID" value="GJQ11512.1"/>
    <property type="molecule type" value="Genomic_DNA"/>
</dbReference>